<dbReference type="PANTHER" id="PTHR10335:SF0">
    <property type="entry name" value="RRNA 2'-O-METHYLTRANSFERASE FIBRILLARIN 1-RELATED"/>
    <property type="match status" value="1"/>
</dbReference>
<feature type="compositionally biased region" description="Basic and acidic residues" evidence="6">
    <location>
        <begin position="7"/>
        <end position="30"/>
    </location>
</feature>
<dbReference type="EMBL" id="JADFTS010000007">
    <property type="protein sequence ID" value="KAF9596792.1"/>
    <property type="molecule type" value="Genomic_DNA"/>
</dbReference>
<evidence type="ECO:0000256" key="1">
    <source>
        <dbReference type="ARBA" id="ARBA00010632"/>
    </source>
</evidence>
<dbReference type="PRINTS" id="PR00052">
    <property type="entry name" value="FIBRILLARIN"/>
</dbReference>
<sequence length="81" mass="8846">MRPPRGRQGDDDRDGRGRGHDGGKKGGRRDGTELEYRVWDPYHSTLGCAIIGGLCNIWIAPVAKVLYLGARSGITCSLSYI</sequence>
<dbReference type="GO" id="GO:0031428">
    <property type="term" value="C:box C/D methylation guide snoRNP complex"/>
    <property type="evidence" value="ECO:0007669"/>
    <property type="project" value="TreeGrafter"/>
</dbReference>
<keyword evidence="5" id="KW-0694">RNA-binding</keyword>
<evidence type="ECO:0000256" key="5">
    <source>
        <dbReference type="ARBA" id="ARBA00022884"/>
    </source>
</evidence>
<dbReference type="GO" id="GO:0008649">
    <property type="term" value="F:rRNA methyltransferase activity"/>
    <property type="evidence" value="ECO:0007669"/>
    <property type="project" value="TreeGrafter"/>
</dbReference>
<dbReference type="PANTHER" id="PTHR10335">
    <property type="entry name" value="RRNA 2-O-METHYLTRANSFERASE FIBRILLARIN"/>
    <property type="match status" value="1"/>
</dbReference>
<evidence type="ECO:0000313" key="7">
    <source>
        <dbReference type="EMBL" id="KAF9596792.1"/>
    </source>
</evidence>
<evidence type="ECO:0000256" key="4">
    <source>
        <dbReference type="ARBA" id="ARBA00022679"/>
    </source>
</evidence>
<dbReference type="AlphaFoldDB" id="A0A835HEH2"/>
<keyword evidence="4" id="KW-0808">Transferase</keyword>
<reference evidence="7 8" key="1">
    <citation type="submission" date="2020-10" db="EMBL/GenBank/DDBJ databases">
        <title>The Coptis chinensis genome and diversification of protoberbering-type alkaloids.</title>
        <authorList>
            <person name="Wang B."/>
            <person name="Shu S."/>
            <person name="Song C."/>
            <person name="Liu Y."/>
        </authorList>
    </citation>
    <scope>NUCLEOTIDE SEQUENCE [LARGE SCALE GENOMIC DNA]</scope>
    <source>
        <strain evidence="7">HL-2020</strain>
        <tissue evidence="7">Leaf</tissue>
    </source>
</reference>
<keyword evidence="2" id="KW-0698">rRNA processing</keyword>
<dbReference type="GO" id="GO:1990259">
    <property type="term" value="F:histone H2AQ104 methyltransferase activity"/>
    <property type="evidence" value="ECO:0007669"/>
    <property type="project" value="TreeGrafter"/>
</dbReference>
<evidence type="ECO:0000256" key="3">
    <source>
        <dbReference type="ARBA" id="ARBA00022603"/>
    </source>
</evidence>
<evidence type="ECO:0000256" key="2">
    <source>
        <dbReference type="ARBA" id="ARBA00022552"/>
    </source>
</evidence>
<dbReference type="Pfam" id="PF01269">
    <property type="entry name" value="Fibrillarin"/>
    <property type="match status" value="1"/>
</dbReference>
<dbReference type="GO" id="GO:0000494">
    <property type="term" value="P:box C/D sno(s)RNA 3'-end processing"/>
    <property type="evidence" value="ECO:0007669"/>
    <property type="project" value="TreeGrafter"/>
</dbReference>
<accession>A0A835HEH2</accession>
<comment type="caution">
    <text evidence="7">The sequence shown here is derived from an EMBL/GenBank/DDBJ whole genome shotgun (WGS) entry which is preliminary data.</text>
</comment>
<dbReference type="GO" id="GO:0003723">
    <property type="term" value="F:RNA binding"/>
    <property type="evidence" value="ECO:0007669"/>
    <property type="project" value="UniProtKB-KW"/>
</dbReference>
<protein>
    <submittedName>
        <fullName evidence="7">Uncharacterized protein</fullName>
    </submittedName>
</protein>
<evidence type="ECO:0000313" key="8">
    <source>
        <dbReference type="Proteomes" id="UP000631114"/>
    </source>
</evidence>
<dbReference type="GO" id="GO:0032040">
    <property type="term" value="C:small-subunit processome"/>
    <property type="evidence" value="ECO:0007669"/>
    <property type="project" value="TreeGrafter"/>
</dbReference>
<organism evidence="7 8">
    <name type="scientific">Coptis chinensis</name>
    <dbReference type="NCBI Taxonomy" id="261450"/>
    <lineage>
        <taxon>Eukaryota</taxon>
        <taxon>Viridiplantae</taxon>
        <taxon>Streptophyta</taxon>
        <taxon>Embryophyta</taxon>
        <taxon>Tracheophyta</taxon>
        <taxon>Spermatophyta</taxon>
        <taxon>Magnoliopsida</taxon>
        <taxon>Ranunculales</taxon>
        <taxon>Ranunculaceae</taxon>
        <taxon>Coptidoideae</taxon>
        <taxon>Coptis</taxon>
    </lineage>
</organism>
<dbReference type="OrthoDB" id="1859733at2759"/>
<dbReference type="Gene3D" id="3.40.50.150">
    <property type="entry name" value="Vaccinia Virus protein VP39"/>
    <property type="match status" value="1"/>
</dbReference>
<dbReference type="Proteomes" id="UP000631114">
    <property type="component" value="Unassembled WGS sequence"/>
</dbReference>
<gene>
    <name evidence="7" type="ORF">IFM89_013339</name>
</gene>
<comment type="similarity">
    <text evidence="1">Belongs to the methyltransferase superfamily. Fibrillarin family.</text>
</comment>
<dbReference type="InterPro" id="IPR000692">
    <property type="entry name" value="Fibrillarin"/>
</dbReference>
<evidence type="ECO:0000256" key="6">
    <source>
        <dbReference type="SAM" id="MobiDB-lite"/>
    </source>
</evidence>
<keyword evidence="8" id="KW-1185">Reference proteome</keyword>
<feature type="region of interest" description="Disordered" evidence="6">
    <location>
        <begin position="1"/>
        <end position="30"/>
    </location>
</feature>
<name>A0A835HEH2_9MAGN</name>
<keyword evidence="3" id="KW-0489">Methyltransferase</keyword>
<proteinExistence type="inferred from homology"/>
<dbReference type="InterPro" id="IPR029063">
    <property type="entry name" value="SAM-dependent_MTases_sf"/>
</dbReference>